<proteinExistence type="predicted"/>
<feature type="compositionally biased region" description="Polar residues" evidence="1">
    <location>
        <begin position="39"/>
        <end position="70"/>
    </location>
</feature>
<dbReference type="AlphaFoldDB" id="A0A5N6MJ97"/>
<protein>
    <submittedName>
        <fullName evidence="3">Uncharacterized protein</fullName>
    </submittedName>
</protein>
<sequence length="151" mass="16232">MVKLEMASILVAFGATTTTEADGLVEERGKEAEVGGVDQSKTIRVSPNQSENQSGHSNTSQSGQPDTVLQNDDLGSPTGEQHSSMAGPNNPLFNTPLNSNKTWSNLVLNSPSSISSSHYDHTSLRGVWTVYDIYSETIPTQQIEFESFAVA</sequence>
<dbReference type="Proteomes" id="UP000326396">
    <property type="component" value="Linkage Group LG5"/>
</dbReference>
<feature type="compositionally biased region" description="Polar residues" evidence="1">
    <location>
        <begin position="78"/>
        <end position="98"/>
    </location>
</feature>
<feature type="chain" id="PRO_5024351363" evidence="2">
    <location>
        <begin position="22"/>
        <end position="151"/>
    </location>
</feature>
<keyword evidence="4" id="KW-1185">Reference proteome</keyword>
<evidence type="ECO:0000256" key="2">
    <source>
        <dbReference type="SAM" id="SignalP"/>
    </source>
</evidence>
<comment type="caution">
    <text evidence="3">The sequence shown here is derived from an EMBL/GenBank/DDBJ whole genome shotgun (WGS) entry which is preliminary data.</text>
</comment>
<accession>A0A5N6MJ97</accession>
<feature type="region of interest" description="Disordered" evidence="1">
    <location>
        <begin position="27"/>
        <end position="98"/>
    </location>
</feature>
<gene>
    <name evidence="3" type="ORF">E3N88_29381</name>
</gene>
<evidence type="ECO:0000313" key="3">
    <source>
        <dbReference type="EMBL" id="KAD3640158.1"/>
    </source>
</evidence>
<dbReference type="EMBL" id="SZYD01000015">
    <property type="protein sequence ID" value="KAD3640158.1"/>
    <property type="molecule type" value="Genomic_DNA"/>
</dbReference>
<evidence type="ECO:0000256" key="1">
    <source>
        <dbReference type="SAM" id="MobiDB-lite"/>
    </source>
</evidence>
<organism evidence="3 4">
    <name type="scientific">Mikania micrantha</name>
    <name type="common">bitter vine</name>
    <dbReference type="NCBI Taxonomy" id="192012"/>
    <lineage>
        <taxon>Eukaryota</taxon>
        <taxon>Viridiplantae</taxon>
        <taxon>Streptophyta</taxon>
        <taxon>Embryophyta</taxon>
        <taxon>Tracheophyta</taxon>
        <taxon>Spermatophyta</taxon>
        <taxon>Magnoliopsida</taxon>
        <taxon>eudicotyledons</taxon>
        <taxon>Gunneridae</taxon>
        <taxon>Pentapetalae</taxon>
        <taxon>asterids</taxon>
        <taxon>campanulids</taxon>
        <taxon>Asterales</taxon>
        <taxon>Asteraceae</taxon>
        <taxon>Asteroideae</taxon>
        <taxon>Heliantheae alliance</taxon>
        <taxon>Eupatorieae</taxon>
        <taxon>Mikania</taxon>
    </lineage>
</organism>
<feature type="signal peptide" evidence="2">
    <location>
        <begin position="1"/>
        <end position="21"/>
    </location>
</feature>
<keyword evidence="2" id="KW-0732">Signal</keyword>
<reference evidence="3 4" key="1">
    <citation type="submission" date="2019-05" db="EMBL/GenBank/DDBJ databases">
        <title>Mikania micrantha, genome provides insights into the molecular mechanism of rapid growth.</title>
        <authorList>
            <person name="Liu B."/>
        </authorList>
    </citation>
    <scope>NUCLEOTIDE SEQUENCE [LARGE SCALE GENOMIC DNA]</scope>
    <source>
        <strain evidence="3">NLD-2019</strain>
        <tissue evidence="3">Leaf</tissue>
    </source>
</reference>
<name>A0A5N6MJ97_9ASTR</name>
<evidence type="ECO:0000313" key="4">
    <source>
        <dbReference type="Proteomes" id="UP000326396"/>
    </source>
</evidence>